<organism evidence="4 5">
    <name type="scientific">Spinactinospora alkalitolerans</name>
    <dbReference type="NCBI Taxonomy" id="687207"/>
    <lineage>
        <taxon>Bacteria</taxon>
        <taxon>Bacillati</taxon>
        <taxon>Actinomycetota</taxon>
        <taxon>Actinomycetes</taxon>
        <taxon>Streptosporangiales</taxon>
        <taxon>Nocardiopsidaceae</taxon>
        <taxon>Spinactinospora</taxon>
    </lineage>
</organism>
<dbReference type="PANTHER" id="PTHR33744:SF7">
    <property type="entry name" value="PUCR FAMILY TRANSCRIPTIONAL REGULATOR"/>
    <property type="match status" value="1"/>
</dbReference>
<evidence type="ECO:0000256" key="1">
    <source>
        <dbReference type="ARBA" id="ARBA00006754"/>
    </source>
</evidence>
<sequence>MPKLSEVLSSPGLETLSVVTEVDARRNVSDIAMVRDSAELHKVPRDGVVILSSAMTDGVRGYQFDIWCRTAAERGAAALLVPDLTADDVPRTARRLADRSRLTVACVPGGTDMGRLVHAIARAIDAGAAETLSRATRIADVLTEAVGGAENGEIGTDELCELATRAGGRLVLPRRPAEAEVGAPVLVDGVEVDHVSAAGGSGPEGHLSRLAVRLTADAATQTAVTRQRVAELPIRSRTQLLSELLVAGPQHMAELVPRARSLGLAIDDWHVIVAIDTDVHELDEVERFGFAETLGAVAMQAVGRSAGGQGEGGGAGWHLAFAERAPLLVRTWKRNPGQQAGRLVRGAVETLYGELTRRLPEWRIRCGVGSVHESVEGLRASWAEARAALLSDDPGSGPAPPRIVFFDDLGLHRMLVEWYTTHTARTAVRDLLAPLEALGREKAETMVRTLRVYLDQQGSLSGTAAVLNLHRNAVSYRLKRITSLLSVDLNDPDQRLAVHLACRAWKMS</sequence>
<proteinExistence type="inferred from homology"/>
<comment type="similarity">
    <text evidence="1">Belongs to the CdaR family.</text>
</comment>
<dbReference type="Pfam" id="PF13556">
    <property type="entry name" value="HTH_30"/>
    <property type="match status" value="1"/>
</dbReference>
<dbReference type="PANTHER" id="PTHR33744">
    <property type="entry name" value="CARBOHYDRATE DIACID REGULATOR"/>
    <property type="match status" value="1"/>
</dbReference>
<evidence type="ECO:0000313" key="5">
    <source>
        <dbReference type="Proteomes" id="UP000589036"/>
    </source>
</evidence>
<reference evidence="4 5" key="1">
    <citation type="submission" date="2020-07" db="EMBL/GenBank/DDBJ databases">
        <title>Sequencing the genomes of 1000 actinobacteria strains.</title>
        <authorList>
            <person name="Klenk H.-P."/>
        </authorList>
    </citation>
    <scope>NUCLEOTIDE SEQUENCE [LARGE SCALE GENOMIC DNA]</scope>
    <source>
        <strain evidence="4 5">CXB654</strain>
    </source>
</reference>
<dbReference type="Gene3D" id="1.10.10.2840">
    <property type="entry name" value="PucR C-terminal helix-turn-helix domain"/>
    <property type="match status" value="1"/>
</dbReference>
<comment type="caution">
    <text evidence="4">The sequence shown here is derived from an EMBL/GenBank/DDBJ whole genome shotgun (WGS) entry which is preliminary data.</text>
</comment>
<accession>A0A852TWB8</accession>
<feature type="domain" description="CdaR GGDEF-like" evidence="3">
    <location>
        <begin position="254"/>
        <end position="389"/>
    </location>
</feature>
<keyword evidence="5" id="KW-1185">Reference proteome</keyword>
<evidence type="ECO:0000259" key="3">
    <source>
        <dbReference type="Pfam" id="PF17853"/>
    </source>
</evidence>
<dbReference type="InterPro" id="IPR041522">
    <property type="entry name" value="CdaR_GGDEF"/>
</dbReference>
<dbReference type="EMBL" id="JACCCC010000001">
    <property type="protein sequence ID" value="NYE48806.1"/>
    <property type="molecule type" value="Genomic_DNA"/>
</dbReference>
<dbReference type="Pfam" id="PF17853">
    <property type="entry name" value="GGDEF_2"/>
    <property type="match status" value="1"/>
</dbReference>
<dbReference type="Proteomes" id="UP000589036">
    <property type="component" value="Unassembled WGS sequence"/>
</dbReference>
<feature type="domain" description="PucR C-terminal helix-turn-helix" evidence="2">
    <location>
        <begin position="447"/>
        <end position="504"/>
    </location>
</feature>
<dbReference type="AlphaFoldDB" id="A0A852TWB8"/>
<evidence type="ECO:0000259" key="2">
    <source>
        <dbReference type="Pfam" id="PF13556"/>
    </source>
</evidence>
<dbReference type="InterPro" id="IPR025736">
    <property type="entry name" value="PucR_C-HTH_dom"/>
</dbReference>
<dbReference type="InterPro" id="IPR051448">
    <property type="entry name" value="CdaR-like_regulators"/>
</dbReference>
<dbReference type="RefSeq" id="WP_179644574.1">
    <property type="nucleotide sequence ID" value="NZ_BAAAYY010000010.1"/>
</dbReference>
<name>A0A852TWB8_9ACTN</name>
<dbReference type="InterPro" id="IPR042070">
    <property type="entry name" value="PucR_C-HTH_sf"/>
</dbReference>
<evidence type="ECO:0000313" key="4">
    <source>
        <dbReference type="EMBL" id="NYE48806.1"/>
    </source>
</evidence>
<protein>
    <submittedName>
        <fullName evidence="4">Sugar diacid utilization regulator</fullName>
    </submittedName>
</protein>
<gene>
    <name evidence="4" type="ORF">HDA32_003926</name>
</gene>